<dbReference type="SUPFAM" id="SSF55486">
    <property type="entry name" value="Metalloproteases ('zincins'), catalytic domain"/>
    <property type="match status" value="1"/>
</dbReference>
<keyword evidence="2" id="KW-1185">Reference proteome</keyword>
<comment type="caution">
    <text evidence="1">The sequence shown here is derived from an EMBL/GenBank/DDBJ whole genome shotgun (WGS) entry which is preliminary data.</text>
</comment>
<dbReference type="Pfam" id="PF06167">
    <property type="entry name" value="Peptidase_M90"/>
    <property type="match status" value="1"/>
</dbReference>
<dbReference type="OrthoDB" id="9786424at2"/>
<protein>
    <recommendedName>
        <fullName evidence="3">Zinc-dependent peptidase</fullName>
    </recommendedName>
</protein>
<evidence type="ECO:0000313" key="1">
    <source>
        <dbReference type="EMBL" id="PTA68565.1"/>
    </source>
</evidence>
<dbReference type="EMBL" id="PYSV01000005">
    <property type="protein sequence ID" value="PTA68565.1"/>
    <property type="molecule type" value="Genomic_DNA"/>
</dbReference>
<dbReference type="GO" id="GO:0004177">
    <property type="term" value="F:aminopeptidase activity"/>
    <property type="evidence" value="ECO:0007669"/>
    <property type="project" value="TreeGrafter"/>
</dbReference>
<dbReference type="GO" id="GO:0005829">
    <property type="term" value="C:cytosol"/>
    <property type="evidence" value="ECO:0007669"/>
    <property type="project" value="TreeGrafter"/>
</dbReference>
<dbReference type="PANTHER" id="PTHR30164">
    <property type="entry name" value="MTFA PEPTIDASE"/>
    <property type="match status" value="1"/>
</dbReference>
<evidence type="ECO:0000313" key="2">
    <source>
        <dbReference type="Proteomes" id="UP000240317"/>
    </source>
</evidence>
<dbReference type="PANTHER" id="PTHR30164:SF2">
    <property type="entry name" value="PROTEIN MTFA"/>
    <property type="match status" value="1"/>
</dbReference>
<proteinExistence type="predicted"/>
<dbReference type="AlphaFoldDB" id="A0A2T3W9J1"/>
<dbReference type="Gene3D" id="3.40.390.10">
    <property type="entry name" value="Collagenase (Catalytic Domain)"/>
    <property type="match status" value="1"/>
</dbReference>
<dbReference type="CDD" id="cd20169">
    <property type="entry name" value="Peptidase_M90_mtfA"/>
    <property type="match status" value="1"/>
</dbReference>
<organism evidence="1 2">
    <name type="scientific">Deinococcus arcticus</name>
    <dbReference type="NCBI Taxonomy" id="2136176"/>
    <lineage>
        <taxon>Bacteria</taxon>
        <taxon>Thermotogati</taxon>
        <taxon>Deinococcota</taxon>
        <taxon>Deinococci</taxon>
        <taxon>Deinococcales</taxon>
        <taxon>Deinococcaceae</taxon>
        <taxon>Deinococcus</taxon>
    </lineage>
</organism>
<name>A0A2T3W9J1_9DEIO</name>
<accession>A0A2T3W9J1</accession>
<dbReference type="InterPro" id="IPR042252">
    <property type="entry name" value="MtfA_N"/>
</dbReference>
<dbReference type="RefSeq" id="WP_107137439.1">
    <property type="nucleotide sequence ID" value="NZ_PYSV01000005.1"/>
</dbReference>
<dbReference type="InterPro" id="IPR010384">
    <property type="entry name" value="MtfA_fam"/>
</dbReference>
<sequence length="254" mass="28486">MFTFFRRHALRKRLFPAAWLEVLRRRLPWYHRLTPELQRRLQGRIQIFLAEKTFEGCGGLDVTDTMRVIVAAQACRLELQHDPTHFPHCTTIYLYPDAFVSPVPQLLPGGVIGEIPTVRIGESWHRGSVVLAWRAVEASTWAAWTGRNVVLHEFAHQLDSGSGAVDGAPALRSSAAYTRWAQVVNGALTRLRAHLAWGEAPIDPYAAQNPAEFFAVATELYFEAPQRLRAFDPALHQLLEDYYGAFPSAGAEAA</sequence>
<gene>
    <name evidence="1" type="ORF">C8263_07160</name>
</gene>
<dbReference type="Gene3D" id="1.10.472.150">
    <property type="entry name" value="Glucose-regulated metallo-peptidase M90, N-terminal domain"/>
    <property type="match status" value="1"/>
</dbReference>
<dbReference type="InterPro" id="IPR024079">
    <property type="entry name" value="MetalloPept_cat_dom_sf"/>
</dbReference>
<dbReference type="GO" id="GO:0008237">
    <property type="term" value="F:metallopeptidase activity"/>
    <property type="evidence" value="ECO:0007669"/>
    <property type="project" value="InterPro"/>
</dbReference>
<evidence type="ECO:0008006" key="3">
    <source>
        <dbReference type="Google" id="ProtNLM"/>
    </source>
</evidence>
<reference evidence="1 2" key="1">
    <citation type="submission" date="2018-03" db="EMBL/GenBank/DDBJ databases">
        <title>Draft genome of Deinococcus sp. OD32.</title>
        <authorList>
            <person name="Wang X.-P."/>
            <person name="Du Z.-J."/>
        </authorList>
    </citation>
    <scope>NUCLEOTIDE SEQUENCE [LARGE SCALE GENOMIC DNA]</scope>
    <source>
        <strain evidence="1 2">OD32</strain>
    </source>
</reference>
<dbReference type="Proteomes" id="UP000240317">
    <property type="component" value="Unassembled WGS sequence"/>
</dbReference>